<keyword evidence="2" id="KW-1133">Transmembrane helix</keyword>
<feature type="transmembrane region" description="Helical" evidence="2">
    <location>
        <begin position="12"/>
        <end position="30"/>
    </location>
</feature>
<dbReference type="PANTHER" id="PTHR39425">
    <property type="entry name" value="LIPOPROTEIN CYTOCHROME C"/>
    <property type="match status" value="1"/>
</dbReference>
<proteinExistence type="predicted"/>
<keyword evidence="2" id="KW-0812">Transmembrane</keyword>
<evidence type="ECO:0000313" key="5">
    <source>
        <dbReference type="Proteomes" id="UP001228113"/>
    </source>
</evidence>
<sequence length="192" mass="20789">MHPLDLLFRRVVPAALLGGATAALAVGWLTQPEALRRGAAPAQPLPFSHEQHAGQLAIPCLYCHAGAPRSPVAGLPGADLCMGCHRVTRVDRPAIQTLARMAERGEPLAWVRVHTLPDHVAFDHRPHLRAGFACQDCHGDVQDMVTLERRMNLRMGACLDCHRHPGLREPASGAPPARGPLRGPEHCTACHR</sequence>
<dbReference type="InterPro" id="IPR029467">
    <property type="entry name" value="Cyt_c7-like"/>
</dbReference>
<dbReference type="InterPro" id="IPR036280">
    <property type="entry name" value="Multihaem_cyt_sf"/>
</dbReference>
<dbReference type="Pfam" id="PF14522">
    <property type="entry name" value="Cytochrome_C7"/>
    <property type="match status" value="1"/>
</dbReference>
<dbReference type="Gene3D" id="3.90.10.10">
    <property type="entry name" value="Cytochrome C3"/>
    <property type="match status" value="2"/>
</dbReference>
<feature type="region of interest" description="Disordered" evidence="1">
    <location>
        <begin position="169"/>
        <end position="192"/>
    </location>
</feature>
<organism evidence="4 5">
    <name type="scientific">Mesoterricola sediminis</name>
    <dbReference type="NCBI Taxonomy" id="2927980"/>
    <lineage>
        <taxon>Bacteria</taxon>
        <taxon>Pseudomonadati</taxon>
        <taxon>Acidobacteriota</taxon>
        <taxon>Holophagae</taxon>
        <taxon>Holophagales</taxon>
        <taxon>Holophagaceae</taxon>
        <taxon>Mesoterricola</taxon>
    </lineage>
</organism>
<dbReference type="AlphaFoldDB" id="A0AA48GQQ7"/>
<name>A0AA48GQQ7_9BACT</name>
<dbReference type="CDD" id="cd08168">
    <property type="entry name" value="Cytochrom_C3"/>
    <property type="match status" value="1"/>
</dbReference>
<evidence type="ECO:0000256" key="2">
    <source>
        <dbReference type="SAM" id="Phobius"/>
    </source>
</evidence>
<dbReference type="EMBL" id="AP027081">
    <property type="protein sequence ID" value="BDU75837.1"/>
    <property type="molecule type" value="Genomic_DNA"/>
</dbReference>
<dbReference type="KEGG" id="msea:METESE_07950"/>
<gene>
    <name evidence="4" type="ORF">METESE_07950</name>
</gene>
<feature type="compositionally biased region" description="Low complexity" evidence="1">
    <location>
        <begin position="169"/>
        <end position="182"/>
    </location>
</feature>
<evidence type="ECO:0000256" key="1">
    <source>
        <dbReference type="SAM" id="MobiDB-lite"/>
    </source>
</evidence>
<dbReference type="SUPFAM" id="SSF48695">
    <property type="entry name" value="Multiheme cytochromes"/>
    <property type="match status" value="1"/>
</dbReference>
<dbReference type="PANTHER" id="PTHR39425:SF1">
    <property type="entry name" value="CYTOCHROME C7-LIKE DOMAIN-CONTAINING PROTEIN"/>
    <property type="match status" value="1"/>
</dbReference>
<keyword evidence="5" id="KW-1185">Reference proteome</keyword>
<keyword evidence="2" id="KW-0472">Membrane</keyword>
<dbReference type="RefSeq" id="WP_316411132.1">
    <property type="nucleotide sequence ID" value="NZ_AP027081.1"/>
</dbReference>
<evidence type="ECO:0000259" key="3">
    <source>
        <dbReference type="Pfam" id="PF14522"/>
    </source>
</evidence>
<reference evidence="4" key="1">
    <citation type="journal article" date="2023" name="Int. J. Syst. Evol. Microbiol.">
        <title>Mesoterricola silvestris gen. nov., sp. nov., Mesoterricola sediminis sp. nov., Geothrix oryzae sp. nov., Geothrix edaphica sp. nov., Geothrix rubra sp. nov., and Geothrix limicola sp. nov., six novel members of Acidobacteriota isolated from soils.</title>
        <authorList>
            <person name="Itoh H."/>
            <person name="Sugisawa Y."/>
            <person name="Mise K."/>
            <person name="Xu Z."/>
            <person name="Kuniyasu M."/>
            <person name="Ushijima N."/>
            <person name="Kawano K."/>
            <person name="Kobayashi E."/>
            <person name="Shiratori Y."/>
            <person name="Masuda Y."/>
            <person name="Senoo K."/>
        </authorList>
    </citation>
    <scope>NUCLEOTIDE SEQUENCE</scope>
    <source>
        <strain evidence="4">W786</strain>
    </source>
</reference>
<protein>
    <submittedName>
        <fullName evidence="4">Class III cytochrome C domain protein</fullName>
    </submittedName>
</protein>
<evidence type="ECO:0000313" key="4">
    <source>
        <dbReference type="EMBL" id="BDU75837.1"/>
    </source>
</evidence>
<dbReference type="Proteomes" id="UP001228113">
    <property type="component" value="Chromosome"/>
</dbReference>
<feature type="domain" description="Cytochrome c7-like" evidence="3">
    <location>
        <begin position="120"/>
        <end position="192"/>
    </location>
</feature>
<accession>A0AA48GQQ7</accession>